<reference evidence="2" key="1">
    <citation type="submission" date="2018-03" db="EMBL/GenBank/DDBJ databases">
        <authorList>
            <person name="Guldener U."/>
        </authorList>
    </citation>
    <scope>NUCLEOTIDE SEQUENCE</scope>
</reference>
<dbReference type="Proteomes" id="UP001187682">
    <property type="component" value="Unassembled WGS sequence"/>
</dbReference>
<protein>
    <submittedName>
        <fullName evidence="2">Uncharacterized protein</fullName>
    </submittedName>
</protein>
<accession>A0AAE8SZB5</accession>
<proteinExistence type="predicted"/>
<dbReference type="EMBL" id="ONZQ02000016">
    <property type="protein sequence ID" value="SPO06658.1"/>
    <property type="molecule type" value="Genomic_DNA"/>
</dbReference>
<sequence length="160" mass="17008">MDVTSLLNRPAGTKEEVGQDSGKQTAEFQVVATAATWEGLPTPSPERTPPRILVDCRPGTKSRTPWDAGGYSLPLSLDTKFHTTNTKPSIYGGDPLDISSASAHSAVTPLSFHSRNTSFESSPAEMILSALVSPMTTSRPLKAPSLAEPTSQLEISTSPR</sequence>
<dbReference type="AlphaFoldDB" id="A0AAE8SZB5"/>
<gene>
    <name evidence="2" type="ORF">DNG_09350</name>
</gene>
<feature type="compositionally biased region" description="Polar residues" evidence="1">
    <location>
        <begin position="148"/>
        <end position="160"/>
    </location>
</feature>
<feature type="region of interest" description="Disordered" evidence="1">
    <location>
        <begin position="1"/>
        <end position="69"/>
    </location>
</feature>
<comment type="caution">
    <text evidence="2">The sequence shown here is derived from an EMBL/GenBank/DDBJ whole genome shotgun (WGS) entry which is preliminary data.</text>
</comment>
<keyword evidence="3" id="KW-1185">Reference proteome</keyword>
<name>A0AAE8SZB5_9PEZI</name>
<evidence type="ECO:0000313" key="2">
    <source>
        <dbReference type="EMBL" id="SPO06658.1"/>
    </source>
</evidence>
<organism evidence="2 3">
    <name type="scientific">Cephalotrichum gorgonifer</name>
    <dbReference type="NCBI Taxonomy" id="2041049"/>
    <lineage>
        <taxon>Eukaryota</taxon>
        <taxon>Fungi</taxon>
        <taxon>Dikarya</taxon>
        <taxon>Ascomycota</taxon>
        <taxon>Pezizomycotina</taxon>
        <taxon>Sordariomycetes</taxon>
        <taxon>Hypocreomycetidae</taxon>
        <taxon>Microascales</taxon>
        <taxon>Microascaceae</taxon>
        <taxon>Cephalotrichum</taxon>
    </lineage>
</organism>
<evidence type="ECO:0000256" key="1">
    <source>
        <dbReference type="SAM" id="MobiDB-lite"/>
    </source>
</evidence>
<feature type="region of interest" description="Disordered" evidence="1">
    <location>
        <begin position="138"/>
        <end position="160"/>
    </location>
</feature>
<evidence type="ECO:0000313" key="3">
    <source>
        <dbReference type="Proteomes" id="UP001187682"/>
    </source>
</evidence>